<name>A0A1D9G0F3_MOOP1</name>
<evidence type="ECO:0000313" key="4">
    <source>
        <dbReference type="Proteomes" id="UP000176944"/>
    </source>
</evidence>
<feature type="transmembrane region" description="Helical" evidence="2">
    <location>
        <begin position="188"/>
        <end position="208"/>
    </location>
</feature>
<sequence>MTIQLPSHISSTENSALRTKQYFPIISHNIKTSADVGATFHIEPNHNPRAREPALAWFALTRQGGQLIPLEQCDCQLVVYSKSSSDQGNSPILEPQLKAISAEKYLGIPGADLVFPKAGVYELVLSGTPKSGASFKPFEIKYDVTVTPGKKTATVPSPTTEPEFNQHSESFSESFEDTAPSEPQLLQWWLPIGIFALLILGIGSLLLWKNATGKR</sequence>
<keyword evidence="2" id="KW-1133">Transmembrane helix</keyword>
<organism evidence="3 4">
    <name type="scientific">Moorena producens (strain JHB)</name>
    <dbReference type="NCBI Taxonomy" id="1454205"/>
    <lineage>
        <taxon>Bacteria</taxon>
        <taxon>Bacillati</taxon>
        <taxon>Cyanobacteriota</taxon>
        <taxon>Cyanophyceae</taxon>
        <taxon>Coleofasciculales</taxon>
        <taxon>Coleofasciculaceae</taxon>
        <taxon>Moorena</taxon>
    </lineage>
</organism>
<keyword evidence="2" id="KW-0472">Membrane</keyword>
<reference evidence="4" key="1">
    <citation type="submission" date="2016-10" db="EMBL/GenBank/DDBJ databases">
        <title>Comparative genomics uncovers the prolific and rare metabolic potential of the cyanobacterial genus Moorea.</title>
        <authorList>
            <person name="Leao T."/>
            <person name="Castelao G."/>
            <person name="Korobeynikov A."/>
            <person name="Monroe E.A."/>
            <person name="Podell S."/>
            <person name="Glukhov E."/>
            <person name="Allen E."/>
            <person name="Gerwick W.H."/>
            <person name="Gerwick L."/>
        </authorList>
    </citation>
    <scope>NUCLEOTIDE SEQUENCE [LARGE SCALE GENOMIC DNA]</scope>
    <source>
        <strain evidence="4">JHB</strain>
    </source>
</reference>
<accession>A0A1D9G0F3</accession>
<dbReference type="AlphaFoldDB" id="A0A1D9G0F3"/>
<feature type="region of interest" description="Disordered" evidence="1">
    <location>
        <begin position="149"/>
        <end position="176"/>
    </location>
</feature>
<evidence type="ECO:0000256" key="2">
    <source>
        <dbReference type="SAM" id="Phobius"/>
    </source>
</evidence>
<keyword evidence="2" id="KW-0812">Transmembrane</keyword>
<evidence type="ECO:0000256" key="1">
    <source>
        <dbReference type="SAM" id="MobiDB-lite"/>
    </source>
</evidence>
<dbReference type="EMBL" id="CP017708">
    <property type="protein sequence ID" value="AOY81122.1"/>
    <property type="molecule type" value="Genomic_DNA"/>
</dbReference>
<feature type="compositionally biased region" description="Polar residues" evidence="1">
    <location>
        <begin position="154"/>
        <end position="173"/>
    </location>
</feature>
<dbReference type="Proteomes" id="UP000176944">
    <property type="component" value="Chromosome"/>
</dbReference>
<gene>
    <name evidence="3" type="ORF">BJP36_15650</name>
</gene>
<protein>
    <submittedName>
        <fullName evidence="3">Uncharacterized protein</fullName>
    </submittedName>
</protein>
<evidence type="ECO:0000313" key="3">
    <source>
        <dbReference type="EMBL" id="AOY81122.1"/>
    </source>
</evidence>
<proteinExistence type="predicted"/>